<sequence length="121" mass="13762">MKPIDFLRNRNFKSTLGLYDGRVAAIATLRGETYYITINAGYVPTLPSLELPHTLYLRSDMQYGNDDPMQWLQPWSQHFCHFPTIAAKEEHPDLSIMWANPLPSHFVVGNSLTRGLGCLNP</sequence>
<keyword evidence="2" id="KW-1185">Reference proteome</keyword>
<proteinExistence type="predicted"/>
<name>A0AAD7DH51_MYCRO</name>
<reference evidence="1" key="1">
    <citation type="submission" date="2023-03" db="EMBL/GenBank/DDBJ databases">
        <title>Massive genome expansion in bonnet fungi (Mycena s.s.) driven by repeated elements and novel gene families across ecological guilds.</title>
        <authorList>
            <consortium name="Lawrence Berkeley National Laboratory"/>
            <person name="Harder C.B."/>
            <person name="Miyauchi S."/>
            <person name="Viragh M."/>
            <person name="Kuo A."/>
            <person name="Thoen E."/>
            <person name="Andreopoulos B."/>
            <person name="Lu D."/>
            <person name="Skrede I."/>
            <person name="Drula E."/>
            <person name="Henrissat B."/>
            <person name="Morin E."/>
            <person name="Kohler A."/>
            <person name="Barry K."/>
            <person name="LaButti K."/>
            <person name="Morin E."/>
            <person name="Salamov A."/>
            <person name="Lipzen A."/>
            <person name="Mereny Z."/>
            <person name="Hegedus B."/>
            <person name="Baldrian P."/>
            <person name="Stursova M."/>
            <person name="Weitz H."/>
            <person name="Taylor A."/>
            <person name="Grigoriev I.V."/>
            <person name="Nagy L.G."/>
            <person name="Martin F."/>
            <person name="Kauserud H."/>
        </authorList>
    </citation>
    <scope>NUCLEOTIDE SEQUENCE</scope>
    <source>
        <strain evidence="1">CBHHK067</strain>
    </source>
</reference>
<dbReference type="Proteomes" id="UP001221757">
    <property type="component" value="Unassembled WGS sequence"/>
</dbReference>
<organism evidence="1 2">
    <name type="scientific">Mycena rosella</name>
    <name type="common">Pink bonnet</name>
    <name type="synonym">Agaricus rosellus</name>
    <dbReference type="NCBI Taxonomy" id="1033263"/>
    <lineage>
        <taxon>Eukaryota</taxon>
        <taxon>Fungi</taxon>
        <taxon>Dikarya</taxon>
        <taxon>Basidiomycota</taxon>
        <taxon>Agaricomycotina</taxon>
        <taxon>Agaricomycetes</taxon>
        <taxon>Agaricomycetidae</taxon>
        <taxon>Agaricales</taxon>
        <taxon>Marasmiineae</taxon>
        <taxon>Mycenaceae</taxon>
        <taxon>Mycena</taxon>
    </lineage>
</organism>
<comment type="caution">
    <text evidence="1">The sequence shown here is derived from an EMBL/GenBank/DDBJ whole genome shotgun (WGS) entry which is preliminary data.</text>
</comment>
<accession>A0AAD7DH51</accession>
<evidence type="ECO:0000313" key="2">
    <source>
        <dbReference type="Proteomes" id="UP001221757"/>
    </source>
</evidence>
<evidence type="ECO:0000313" key="1">
    <source>
        <dbReference type="EMBL" id="KAJ7690848.1"/>
    </source>
</evidence>
<dbReference type="EMBL" id="JARKIE010000062">
    <property type="protein sequence ID" value="KAJ7690848.1"/>
    <property type="molecule type" value="Genomic_DNA"/>
</dbReference>
<gene>
    <name evidence="1" type="ORF">B0H17DRAFT_1201428</name>
</gene>
<protein>
    <submittedName>
        <fullName evidence="1">Uncharacterized protein</fullName>
    </submittedName>
</protein>
<dbReference type="AlphaFoldDB" id="A0AAD7DH51"/>